<organism evidence="4 5">
    <name type="scientific">Streptomyces hoynatensis</name>
    <dbReference type="NCBI Taxonomy" id="1141874"/>
    <lineage>
        <taxon>Bacteria</taxon>
        <taxon>Bacillati</taxon>
        <taxon>Actinomycetota</taxon>
        <taxon>Actinomycetes</taxon>
        <taxon>Kitasatosporales</taxon>
        <taxon>Streptomycetaceae</taxon>
        <taxon>Streptomyces</taxon>
    </lineage>
</organism>
<comment type="caution">
    <text evidence="4">The sequence shown here is derived from an EMBL/GenBank/DDBJ whole genome shotgun (WGS) entry which is preliminary data.</text>
</comment>
<dbReference type="SUPFAM" id="SSF51735">
    <property type="entry name" value="NAD(P)-binding Rossmann-fold domains"/>
    <property type="match status" value="1"/>
</dbReference>
<protein>
    <submittedName>
        <fullName evidence="4">SDR family oxidoreductase</fullName>
    </submittedName>
</protein>
<dbReference type="PRINTS" id="PR00081">
    <property type="entry name" value="GDHRDH"/>
</dbReference>
<dbReference type="GO" id="GO:0030497">
    <property type="term" value="P:fatty acid elongation"/>
    <property type="evidence" value="ECO:0007669"/>
    <property type="project" value="TreeGrafter"/>
</dbReference>
<dbReference type="FunFam" id="3.40.50.720:FF:000173">
    <property type="entry name" value="3-oxoacyl-[acyl-carrier protein] reductase"/>
    <property type="match status" value="1"/>
</dbReference>
<dbReference type="GO" id="GO:0016616">
    <property type="term" value="F:oxidoreductase activity, acting on the CH-OH group of donors, NAD or NADP as acceptor"/>
    <property type="evidence" value="ECO:0007669"/>
    <property type="project" value="UniProtKB-ARBA"/>
</dbReference>
<gene>
    <name evidence="4" type="ORF">D7294_02235</name>
</gene>
<evidence type="ECO:0000313" key="4">
    <source>
        <dbReference type="EMBL" id="RKN47023.1"/>
    </source>
</evidence>
<keyword evidence="5" id="KW-1185">Reference proteome</keyword>
<evidence type="ECO:0000259" key="3">
    <source>
        <dbReference type="SMART" id="SM00822"/>
    </source>
</evidence>
<accession>A0A3A9ZFD2</accession>
<dbReference type="AlphaFoldDB" id="A0A3A9ZFD2"/>
<dbReference type="PANTHER" id="PTHR42760">
    <property type="entry name" value="SHORT-CHAIN DEHYDROGENASES/REDUCTASES FAMILY MEMBER"/>
    <property type="match status" value="1"/>
</dbReference>
<dbReference type="InterPro" id="IPR057326">
    <property type="entry name" value="KR_dom"/>
</dbReference>
<reference evidence="4 5" key="1">
    <citation type="journal article" date="2014" name="Int. J. Syst. Evol. Microbiol.">
        <title>Streptomyces hoynatensis sp. nov., isolated from deep marine sediment.</title>
        <authorList>
            <person name="Veyisoglu A."/>
            <person name="Sahin N."/>
        </authorList>
    </citation>
    <scope>NUCLEOTIDE SEQUENCE [LARGE SCALE GENOMIC DNA]</scope>
    <source>
        <strain evidence="4 5">KCTC 29097</strain>
    </source>
</reference>
<dbReference type="NCBIfam" id="NF009466">
    <property type="entry name" value="PRK12826.1-2"/>
    <property type="match status" value="1"/>
</dbReference>
<dbReference type="InterPro" id="IPR036291">
    <property type="entry name" value="NAD(P)-bd_dom_sf"/>
</dbReference>
<feature type="domain" description="Ketoreductase" evidence="3">
    <location>
        <begin position="1"/>
        <end position="171"/>
    </location>
</feature>
<dbReference type="EMBL" id="RBAL01000001">
    <property type="protein sequence ID" value="RKN47023.1"/>
    <property type="molecule type" value="Genomic_DNA"/>
</dbReference>
<sequence length="229" mass="23980">MVTGGNRGIGLAIARALADEGHRVAVTHRGGPPPEGLLAVRCDVTEPATVESAFAEVEREFGPVEILVSNAGITRDMLVLEMEDKDFHEVLETNLVGAFRMARRALPGMLRARWGRLVFVSSAIAAVGGPGQASYAASKAALTGFARSLAWELGRRGITANVVAPGPIETDMSAAVSEARRDWAMQTTPLGRMGRPGDVASAVRFLTGEEAHYITGAVLPVSGGFGMGA</sequence>
<dbReference type="InterPro" id="IPR020904">
    <property type="entry name" value="Sc_DH/Rdtase_CS"/>
</dbReference>
<dbReference type="Proteomes" id="UP000272474">
    <property type="component" value="Unassembled WGS sequence"/>
</dbReference>
<evidence type="ECO:0000256" key="1">
    <source>
        <dbReference type="ARBA" id="ARBA00006484"/>
    </source>
</evidence>
<dbReference type="Gene3D" id="3.40.50.720">
    <property type="entry name" value="NAD(P)-binding Rossmann-like Domain"/>
    <property type="match status" value="1"/>
</dbReference>
<dbReference type="PRINTS" id="PR00080">
    <property type="entry name" value="SDRFAMILY"/>
</dbReference>
<evidence type="ECO:0000313" key="5">
    <source>
        <dbReference type="Proteomes" id="UP000272474"/>
    </source>
</evidence>
<comment type="similarity">
    <text evidence="1">Belongs to the short-chain dehydrogenases/reductases (SDR) family.</text>
</comment>
<name>A0A3A9ZFD2_9ACTN</name>
<dbReference type="PANTHER" id="PTHR42760:SF40">
    <property type="entry name" value="3-OXOACYL-[ACYL-CARRIER-PROTEIN] REDUCTASE, CHLOROPLASTIC"/>
    <property type="match status" value="1"/>
</dbReference>
<dbReference type="OrthoDB" id="9804774at2"/>
<dbReference type="InterPro" id="IPR002347">
    <property type="entry name" value="SDR_fam"/>
</dbReference>
<proteinExistence type="inferred from homology"/>
<dbReference type="SMART" id="SM00822">
    <property type="entry name" value="PKS_KR"/>
    <property type="match status" value="1"/>
</dbReference>
<dbReference type="Pfam" id="PF13561">
    <property type="entry name" value="adh_short_C2"/>
    <property type="match status" value="1"/>
</dbReference>
<evidence type="ECO:0000256" key="2">
    <source>
        <dbReference type="ARBA" id="ARBA00023002"/>
    </source>
</evidence>
<keyword evidence="2" id="KW-0560">Oxidoreductase</keyword>
<dbReference type="PROSITE" id="PS00061">
    <property type="entry name" value="ADH_SHORT"/>
    <property type="match status" value="1"/>
</dbReference>